<dbReference type="AlphaFoldDB" id="A0A183L116"/>
<keyword evidence="2" id="KW-1185">Reference proteome</keyword>
<accession>A0A183L116</accession>
<dbReference type="EMBL" id="UZAK01045531">
    <property type="protein sequence ID" value="VDP74055.1"/>
    <property type="molecule type" value="Genomic_DNA"/>
</dbReference>
<organism evidence="3">
    <name type="scientific">Schistosoma curassoni</name>
    <dbReference type="NCBI Taxonomy" id="6186"/>
    <lineage>
        <taxon>Eukaryota</taxon>
        <taxon>Metazoa</taxon>
        <taxon>Spiralia</taxon>
        <taxon>Lophotrochozoa</taxon>
        <taxon>Platyhelminthes</taxon>
        <taxon>Trematoda</taxon>
        <taxon>Digenea</taxon>
        <taxon>Strigeidida</taxon>
        <taxon>Schistosomatoidea</taxon>
        <taxon>Schistosomatidae</taxon>
        <taxon>Schistosoma</taxon>
    </lineage>
</organism>
<dbReference type="Proteomes" id="UP000279833">
    <property type="component" value="Unassembled WGS sequence"/>
</dbReference>
<proteinExistence type="predicted"/>
<evidence type="ECO:0000313" key="3">
    <source>
        <dbReference type="WBParaSite" id="SCUD_0002101801-mRNA-1"/>
    </source>
</evidence>
<evidence type="ECO:0000313" key="1">
    <source>
        <dbReference type="EMBL" id="VDP74055.1"/>
    </source>
</evidence>
<protein>
    <submittedName>
        <fullName evidence="1 3">Uncharacterized protein</fullName>
    </submittedName>
</protein>
<reference evidence="1 2" key="2">
    <citation type="submission" date="2018-11" db="EMBL/GenBank/DDBJ databases">
        <authorList>
            <consortium name="Pathogen Informatics"/>
        </authorList>
    </citation>
    <scope>NUCLEOTIDE SEQUENCE [LARGE SCALE GENOMIC DNA]</scope>
    <source>
        <strain evidence="1">Dakar</strain>
        <strain evidence="2">Dakar, Senegal</strain>
    </source>
</reference>
<sequence length="34" mass="4027">MLLTKLQLIHWQSIVMKTQKLYVPDFSSAMSFLK</sequence>
<dbReference type="WBParaSite" id="SCUD_0002101801-mRNA-1">
    <property type="protein sequence ID" value="SCUD_0002101801-mRNA-1"/>
    <property type="gene ID" value="SCUD_0002101801"/>
</dbReference>
<evidence type="ECO:0000313" key="2">
    <source>
        <dbReference type="Proteomes" id="UP000279833"/>
    </source>
</evidence>
<name>A0A183L116_9TREM</name>
<reference evidence="3" key="1">
    <citation type="submission" date="2016-06" db="UniProtKB">
        <authorList>
            <consortium name="WormBaseParasite"/>
        </authorList>
    </citation>
    <scope>IDENTIFICATION</scope>
</reference>
<gene>
    <name evidence="1" type="ORF">SCUD_LOCUS21015</name>
</gene>